<feature type="region of interest" description="Disordered" evidence="2">
    <location>
        <begin position="1"/>
        <end position="150"/>
    </location>
</feature>
<feature type="compositionally biased region" description="Acidic residues" evidence="2">
    <location>
        <begin position="831"/>
        <end position="854"/>
    </location>
</feature>
<keyword evidence="4" id="KW-1185">Reference proteome</keyword>
<feature type="compositionally biased region" description="Low complexity" evidence="2">
    <location>
        <begin position="54"/>
        <end position="69"/>
    </location>
</feature>
<dbReference type="OrthoDB" id="499002at2759"/>
<feature type="compositionally biased region" description="Low complexity" evidence="2">
    <location>
        <begin position="398"/>
        <end position="412"/>
    </location>
</feature>
<feature type="region of interest" description="Disordered" evidence="2">
    <location>
        <begin position="168"/>
        <end position="481"/>
    </location>
</feature>
<feature type="compositionally biased region" description="Basic and acidic residues" evidence="2">
    <location>
        <begin position="35"/>
        <end position="50"/>
    </location>
</feature>
<evidence type="ECO:0000256" key="1">
    <source>
        <dbReference type="SAM" id="Coils"/>
    </source>
</evidence>
<feature type="coiled-coil region" evidence="1">
    <location>
        <begin position="536"/>
        <end position="605"/>
    </location>
</feature>
<feature type="compositionally biased region" description="Gly residues" evidence="2">
    <location>
        <begin position="8"/>
        <end position="22"/>
    </location>
</feature>
<feature type="compositionally biased region" description="Low complexity" evidence="2">
    <location>
        <begin position="360"/>
        <end position="371"/>
    </location>
</feature>
<feature type="compositionally biased region" description="Polar residues" evidence="2">
    <location>
        <begin position="316"/>
        <end position="346"/>
    </location>
</feature>
<feature type="region of interest" description="Disordered" evidence="2">
    <location>
        <begin position="666"/>
        <end position="767"/>
    </location>
</feature>
<proteinExistence type="predicted"/>
<feature type="compositionally biased region" description="Polar residues" evidence="2">
    <location>
        <begin position="272"/>
        <end position="286"/>
    </location>
</feature>
<keyword evidence="1" id="KW-0175">Coiled coil</keyword>
<dbReference type="GeneID" id="19015584"/>
<feature type="region of interest" description="Disordered" evidence="2">
    <location>
        <begin position="780"/>
        <end position="854"/>
    </location>
</feature>
<evidence type="ECO:0000313" key="4">
    <source>
        <dbReference type="Proteomes" id="UP000198341"/>
    </source>
</evidence>
<feature type="compositionally biased region" description="Polar residues" evidence="2">
    <location>
        <begin position="70"/>
        <end position="84"/>
    </location>
</feature>
<organism evidence="3 4">
    <name type="scientific">Bathycoccus prasinos</name>
    <dbReference type="NCBI Taxonomy" id="41875"/>
    <lineage>
        <taxon>Eukaryota</taxon>
        <taxon>Viridiplantae</taxon>
        <taxon>Chlorophyta</taxon>
        <taxon>Mamiellophyceae</taxon>
        <taxon>Mamiellales</taxon>
        <taxon>Bathycoccaceae</taxon>
        <taxon>Bathycoccus</taxon>
    </lineage>
</organism>
<feature type="compositionally biased region" description="Basic and acidic residues" evidence="2">
    <location>
        <begin position="185"/>
        <end position="196"/>
    </location>
</feature>
<gene>
    <name evidence="3" type="ORF">Bathy05g00800</name>
</gene>
<dbReference type="EMBL" id="FO082274">
    <property type="protein sequence ID" value="CCO16892.1"/>
    <property type="molecule type" value="Genomic_DNA"/>
</dbReference>
<evidence type="ECO:0000313" key="3">
    <source>
        <dbReference type="EMBL" id="CCO16892.1"/>
    </source>
</evidence>
<evidence type="ECO:0000256" key="2">
    <source>
        <dbReference type="SAM" id="MobiDB-lite"/>
    </source>
</evidence>
<reference evidence="3 4" key="1">
    <citation type="submission" date="2011-10" db="EMBL/GenBank/DDBJ databases">
        <authorList>
            <person name="Genoscope - CEA"/>
        </authorList>
    </citation>
    <scope>NUCLEOTIDE SEQUENCE [LARGE SCALE GENOMIC DNA]</scope>
    <source>
        <strain evidence="3 4">RCC 1105</strain>
    </source>
</reference>
<dbReference type="KEGG" id="bpg:Bathy05g00800"/>
<dbReference type="RefSeq" id="XP_007513334.1">
    <property type="nucleotide sequence ID" value="XM_007513272.1"/>
</dbReference>
<dbReference type="Proteomes" id="UP000198341">
    <property type="component" value="Chromosome 5"/>
</dbReference>
<dbReference type="STRING" id="41875.K8EFJ2"/>
<name>K8EFJ2_9CHLO</name>
<accession>K8EFJ2</accession>
<protein>
    <submittedName>
        <fullName evidence="3">Uncharacterized protein</fullName>
    </submittedName>
</protein>
<feature type="compositionally biased region" description="Basic and acidic residues" evidence="2">
    <location>
        <begin position="812"/>
        <end position="830"/>
    </location>
</feature>
<dbReference type="AlphaFoldDB" id="K8EFJ2"/>
<feature type="compositionally biased region" description="Acidic residues" evidence="2">
    <location>
        <begin position="728"/>
        <end position="757"/>
    </location>
</feature>
<sequence>MHSSSNINGGGNATNASVGGGQQAQQQHVSFEKGNQQHERVDAFSRESDPRNPNQQLQHQNYHQNYHQNFSSSNNNDAMQQQQQHSREDEEPAGTSSALNSNEPPPMPRASSFVARQSDVRSRYVDVFNPTGGDTSDGGSGGGGAQSLSGSAADVASFLPPPIAVAKPQKFFVPGPSAKDEDEAKNEGKLESESPHYVENQQVLSPTKRESPHHSSSNNNDSNTFTSDGEQHHHHHHQEQQQHLTHFKPGSPAVPENEVLNYPPPGEHHQNGMISNTSEQQQQQPMYDQWGNLIEQQLPPQPPSATGSMRSEGHESTSQFDAYIDQNNQYPSSYDQPLHEQTQQQHVDYEDDDDYLRPPQQMEQQQQQHQQNYSESPGRNSDGYDFAPPSPRISEGGTVNTTAANNNSANTAFMPPSSSDGFARNDYDFSNEIMPSAPHDENKGNDENMNDYDYVDYNDGNDNGNEGDHDNAGEDQPPFNPDDYPGWVLDEASGAWYYAGDGEEEGEYVEGEGEEYEYDTTGWIEREVYDDVAAKLANAEVTISDKNVEIDAVKNENENLKLKQADAATDLEQAEREVAELKLKVEQLQNQRDAALTAEQVAEAEERGYKRGYDEATKHFEEEMNDLLMCLGQSERACDRLKEKLAETGADVDAILEELEAEEDEELNRLFAQAASVEEKAEVSAEEEQATPPQSPTSARKKNNVLGDLEFPDAPDSPFVGADSTTEDRDDDDNDDDDDNEKTKEDEEEEEMEDAEDSAFVIPNAPAGVSESDVSAFFADFHLPTPPRGQGITDSNKLEENEDINSGDQEGGEEKKHLNFEDAKGDKAEEEKENDGDATESDREQEEALTEIQL</sequence>
<feature type="compositionally biased region" description="Gly residues" evidence="2">
    <location>
        <begin position="135"/>
        <end position="145"/>
    </location>
</feature>